<dbReference type="InterPro" id="IPR013780">
    <property type="entry name" value="Glyco_hydro_b"/>
</dbReference>
<name>A0A6P4ZKP1_BRABE</name>
<accession>A0A6P4ZKP1</accession>
<dbReference type="GeneID" id="109477655"/>
<evidence type="ECO:0000313" key="2">
    <source>
        <dbReference type="RefSeq" id="XP_019634549.1"/>
    </source>
</evidence>
<dbReference type="RefSeq" id="XP_019634549.1">
    <property type="nucleotide sequence ID" value="XM_019778990.1"/>
</dbReference>
<sequence length="113" mass="12181">MLTFSVDQGVLSISVDHDTYSPTPELHFATVKVMGSEGIPDDVTVDGNKLSGSFIKTTGGVDNMWYLEDLTLAMNQRHTISWPVPVDPASGAVSPRSTVTLMFALITTVLLIL</sequence>
<evidence type="ECO:0000313" key="1">
    <source>
        <dbReference type="Proteomes" id="UP000515135"/>
    </source>
</evidence>
<dbReference type="KEGG" id="bbel:109477655"/>
<organism evidence="1 2">
    <name type="scientific">Branchiostoma belcheri</name>
    <name type="common">Amphioxus</name>
    <dbReference type="NCBI Taxonomy" id="7741"/>
    <lineage>
        <taxon>Eukaryota</taxon>
        <taxon>Metazoa</taxon>
        <taxon>Chordata</taxon>
        <taxon>Cephalochordata</taxon>
        <taxon>Leptocardii</taxon>
        <taxon>Amphioxiformes</taxon>
        <taxon>Branchiostomatidae</taxon>
        <taxon>Branchiostoma</taxon>
    </lineage>
</organism>
<dbReference type="AlphaFoldDB" id="A0A6P4ZKP1"/>
<keyword evidence="1" id="KW-1185">Reference proteome</keyword>
<protein>
    <submittedName>
        <fullName evidence="2">Uncharacterized protein LOC109477655</fullName>
    </submittedName>
</protein>
<gene>
    <name evidence="2" type="primary">LOC109477655</name>
</gene>
<reference evidence="2" key="1">
    <citation type="submission" date="2025-08" db="UniProtKB">
        <authorList>
            <consortium name="RefSeq"/>
        </authorList>
    </citation>
    <scope>IDENTIFICATION</scope>
    <source>
        <tissue evidence="2">Gonad</tissue>
    </source>
</reference>
<dbReference type="Proteomes" id="UP000515135">
    <property type="component" value="Unplaced"/>
</dbReference>
<proteinExistence type="predicted"/>
<dbReference type="Gene3D" id="2.60.40.1180">
    <property type="entry name" value="Golgi alpha-mannosidase II"/>
    <property type="match status" value="1"/>
</dbReference>